<feature type="transmembrane region" description="Helical" evidence="2">
    <location>
        <begin position="356"/>
        <end position="375"/>
    </location>
</feature>
<feature type="region of interest" description="Disordered" evidence="1">
    <location>
        <begin position="115"/>
        <end position="186"/>
    </location>
</feature>
<keyword evidence="5" id="KW-1185">Reference proteome</keyword>
<feature type="compositionally biased region" description="Low complexity" evidence="1">
    <location>
        <begin position="140"/>
        <end position="167"/>
    </location>
</feature>
<feature type="transmembrane region" description="Helical" evidence="2">
    <location>
        <begin position="432"/>
        <end position="457"/>
    </location>
</feature>
<organism evidence="4 5">
    <name type="scientific">Roridomyces roridus</name>
    <dbReference type="NCBI Taxonomy" id="1738132"/>
    <lineage>
        <taxon>Eukaryota</taxon>
        <taxon>Fungi</taxon>
        <taxon>Dikarya</taxon>
        <taxon>Basidiomycota</taxon>
        <taxon>Agaricomycotina</taxon>
        <taxon>Agaricomycetes</taxon>
        <taxon>Agaricomycetidae</taxon>
        <taxon>Agaricales</taxon>
        <taxon>Marasmiineae</taxon>
        <taxon>Mycenaceae</taxon>
        <taxon>Roridomyces</taxon>
    </lineage>
</organism>
<protein>
    <recommendedName>
        <fullName evidence="3">C2 domain-containing protein</fullName>
    </recommendedName>
</protein>
<accession>A0AAD7CEG3</accession>
<evidence type="ECO:0000259" key="3">
    <source>
        <dbReference type="PROSITE" id="PS50004"/>
    </source>
</evidence>
<evidence type="ECO:0000256" key="1">
    <source>
        <dbReference type="SAM" id="MobiDB-lite"/>
    </source>
</evidence>
<dbReference type="EMBL" id="JARKIF010000002">
    <property type="protein sequence ID" value="KAJ7646875.1"/>
    <property type="molecule type" value="Genomic_DNA"/>
</dbReference>
<sequence length="507" mass="56670">MEDTERWSCTVVRAHGLHLMRPEKSWRPIVTVEIDQTQQHETVLGSDGQNINLKASFLLKEATLSSQVEVKIFHRSHSKKKGKKRILVGAASCSLREMYKKHGTEPKLELRLQCQTPTKRSVASRGRPQNGALIHLRLYPPSSVATVASPSQEDDGYCSSSAGSSSPSEDDSDTLHDHASVSELSPIQGLRRRRRVRPFCANSDEEAQSYSEEYDSEENNRLMFGGPSFDEEDEEEEELMRPRTPVKKSFNPIQWIMAGSFLPQHTVQTPAPPPDPGAMNFFERVLTTFTIYDELRRARCDDDFERVFKRLQSEWMWNATILMALAGVDITIFSLSPDSLFAINYMSRSVVAASSIASGLGVICAIWLLFWYAWVDLGTFIIRARDVMSTPTSPSYFFFSLSARLPSILTLTSSLSLMSFMTLVAFSVWPTAVIVGCFLVGLLMGLQFLVFAVVWVVRTVRRGVRCVLGLIGFGSGSGAGAGTATRKEEVGGEEMTEREEEEEKEKC</sequence>
<keyword evidence="2" id="KW-0812">Transmembrane</keyword>
<keyword evidence="2" id="KW-0472">Membrane</keyword>
<feature type="transmembrane region" description="Helical" evidence="2">
    <location>
        <begin position="315"/>
        <end position="336"/>
    </location>
</feature>
<keyword evidence="2" id="KW-1133">Transmembrane helix</keyword>
<feature type="region of interest" description="Disordered" evidence="1">
    <location>
        <begin position="477"/>
        <end position="507"/>
    </location>
</feature>
<dbReference type="Proteomes" id="UP001221142">
    <property type="component" value="Unassembled WGS sequence"/>
</dbReference>
<dbReference type="AlphaFoldDB" id="A0AAD7CEG3"/>
<reference evidence="4" key="1">
    <citation type="submission" date="2023-03" db="EMBL/GenBank/DDBJ databases">
        <title>Massive genome expansion in bonnet fungi (Mycena s.s.) driven by repeated elements and novel gene families across ecological guilds.</title>
        <authorList>
            <consortium name="Lawrence Berkeley National Laboratory"/>
            <person name="Harder C.B."/>
            <person name="Miyauchi S."/>
            <person name="Viragh M."/>
            <person name="Kuo A."/>
            <person name="Thoen E."/>
            <person name="Andreopoulos B."/>
            <person name="Lu D."/>
            <person name="Skrede I."/>
            <person name="Drula E."/>
            <person name="Henrissat B."/>
            <person name="Morin E."/>
            <person name="Kohler A."/>
            <person name="Barry K."/>
            <person name="LaButti K."/>
            <person name="Morin E."/>
            <person name="Salamov A."/>
            <person name="Lipzen A."/>
            <person name="Mereny Z."/>
            <person name="Hegedus B."/>
            <person name="Baldrian P."/>
            <person name="Stursova M."/>
            <person name="Weitz H."/>
            <person name="Taylor A."/>
            <person name="Grigoriev I.V."/>
            <person name="Nagy L.G."/>
            <person name="Martin F."/>
            <person name="Kauserud H."/>
        </authorList>
    </citation>
    <scope>NUCLEOTIDE SEQUENCE</scope>
    <source>
        <strain evidence="4">9284</strain>
    </source>
</reference>
<comment type="caution">
    <text evidence="4">The sequence shown here is derived from an EMBL/GenBank/DDBJ whole genome shotgun (WGS) entry which is preliminary data.</text>
</comment>
<gene>
    <name evidence="4" type="ORF">FB45DRAFT_891708</name>
</gene>
<evidence type="ECO:0000313" key="5">
    <source>
        <dbReference type="Proteomes" id="UP001221142"/>
    </source>
</evidence>
<proteinExistence type="predicted"/>
<evidence type="ECO:0000256" key="2">
    <source>
        <dbReference type="SAM" id="Phobius"/>
    </source>
</evidence>
<name>A0AAD7CEG3_9AGAR</name>
<feature type="domain" description="C2" evidence="3">
    <location>
        <begin position="1"/>
        <end position="108"/>
    </location>
</feature>
<feature type="compositionally biased region" description="Acidic residues" evidence="1">
    <location>
        <begin position="491"/>
        <end position="507"/>
    </location>
</feature>
<evidence type="ECO:0000313" key="4">
    <source>
        <dbReference type="EMBL" id="KAJ7646875.1"/>
    </source>
</evidence>
<dbReference type="PROSITE" id="PS50004">
    <property type="entry name" value="C2"/>
    <property type="match status" value="1"/>
</dbReference>
<feature type="transmembrane region" description="Helical" evidence="2">
    <location>
        <begin position="396"/>
        <end position="426"/>
    </location>
</feature>
<dbReference type="InterPro" id="IPR000008">
    <property type="entry name" value="C2_dom"/>
</dbReference>